<dbReference type="Gene3D" id="3.40.190.10">
    <property type="entry name" value="Periplasmic binding protein-like II"/>
    <property type="match status" value="2"/>
</dbReference>
<feature type="domain" description="HTH lysR-type" evidence="6">
    <location>
        <begin position="1"/>
        <end position="61"/>
    </location>
</feature>
<dbReference type="PRINTS" id="PR00039">
    <property type="entry name" value="HTHLYSR"/>
</dbReference>
<feature type="compositionally biased region" description="Low complexity" evidence="5">
    <location>
        <begin position="309"/>
        <end position="320"/>
    </location>
</feature>
<evidence type="ECO:0000256" key="2">
    <source>
        <dbReference type="ARBA" id="ARBA00023015"/>
    </source>
</evidence>
<dbReference type="EMBL" id="JBHSHD010000005">
    <property type="protein sequence ID" value="MFC4819766.1"/>
    <property type="molecule type" value="Genomic_DNA"/>
</dbReference>
<keyword evidence="3" id="KW-0238">DNA-binding</keyword>
<evidence type="ECO:0000256" key="3">
    <source>
        <dbReference type="ARBA" id="ARBA00023125"/>
    </source>
</evidence>
<dbReference type="Pfam" id="PF03466">
    <property type="entry name" value="LysR_substrate"/>
    <property type="match status" value="1"/>
</dbReference>
<dbReference type="Proteomes" id="UP001595886">
    <property type="component" value="Unassembled WGS sequence"/>
</dbReference>
<comment type="similarity">
    <text evidence="1">Belongs to the LysR transcriptional regulatory family.</text>
</comment>
<keyword evidence="2" id="KW-0805">Transcription regulation</keyword>
<accession>A0ABV9QSA6</accession>
<dbReference type="RefSeq" id="WP_380019561.1">
    <property type="nucleotide sequence ID" value="NZ_JBHSHD010000005.1"/>
</dbReference>
<dbReference type="InterPro" id="IPR058163">
    <property type="entry name" value="LysR-type_TF_proteobact-type"/>
</dbReference>
<gene>
    <name evidence="7" type="ORF">ACFO6Q_05500</name>
</gene>
<evidence type="ECO:0000259" key="6">
    <source>
        <dbReference type="PROSITE" id="PS50931"/>
    </source>
</evidence>
<comment type="caution">
    <text evidence="7">The sequence shown here is derived from an EMBL/GenBank/DDBJ whole genome shotgun (WGS) entry which is preliminary data.</text>
</comment>
<dbReference type="SUPFAM" id="SSF53850">
    <property type="entry name" value="Periplasmic binding protein-like II"/>
    <property type="match status" value="1"/>
</dbReference>
<feature type="region of interest" description="Disordered" evidence="5">
    <location>
        <begin position="293"/>
        <end position="327"/>
    </location>
</feature>
<dbReference type="InterPro" id="IPR036388">
    <property type="entry name" value="WH-like_DNA-bd_sf"/>
</dbReference>
<keyword evidence="4" id="KW-0804">Transcription</keyword>
<dbReference type="Pfam" id="PF00126">
    <property type="entry name" value="HTH_1"/>
    <property type="match status" value="1"/>
</dbReference>
<dbReference type="PROSITE" id="PS50931">
    <property type="entry name" value="HTH_LYSR"/>
    <property type="match status" value="1"/>
</dbReference>
<dbReference type="PANTHER" id="PTHR30537:SF79">
    <property type="entry name" value="TRANSCRIPTIONAL REGULATOR-RELATED"/>
    <property type="match status" value="1"/>
</dbReference>
<protein>
    <submittedName>
        <fullName evidence="7">LysR substrate-binding domain-containing protein</fullName>
    </submittedName>
</protein>
<evidence type="ECO:0000313" key="7">
    <source>
        <dbReference type="EMBL" id="MFC4819766.1"/>
    </source>
</evidence>
<evidence type="ECO:0000256" key="1">
    <source>
        <dbReference type="ARBA" id="ARBA00009437"/>
    </source>
</evidence>
<dbReference type="InterPro" id="IPR036390">
    <property type="entry name" value="WH_DNA-bd_sf"/>
</dbReference>
<dbReference type="InterPro" id="IPR000847">
    <property type="entry name" value="LysR_HTH_N"/>
</dbReference>
<proteinExistence type="inferred from homology"/>
<dbReference type="PANTHER" id="PTHR30537">
    <property type="entry name" value="HTH-TYPE TRANSCRIPTIONAL REGULATOR"/>
    <property type="match status" value="1"/>
</dbReference>
<reference evidence="8" key="1">
    <citation type="journal article" date="2019" name="Int. J. Syst. Evol. Microbiol.">
        <title>The Global Catalogue of Microorganisms (GCM) 10K type strain sequencing project: providing services to taxonomists for standard genome sequencing and annotation.</title>
        <authorList>
            <consortium name="The Broad Institute Genomics Platform"/>
            <consortium name="The Broad Institute Genome Sequencing Center for Infectious Disease"/>
            <person name="Wu L."/>
            <person name="Ma J."/>
        </authorList>
    </citation>
    <scope>NUCLEOTIDE SEQUENCE [LARGE SCALE GENOMIC DNA]</scope>
    <source>
        <strain evidence="8">CCUG 30340</strain>
    </source>
</reference>
<organism evidence="7 8">
    <name type="scientific">Dokdonella ginsengisoli</name>
    <dbReference type="NCBI Taxonomy" id="363846"/>
    <lineage>
        <taxon>Bacteria</taxon>
        <taxon>Pseudomonadati</taxon>
        <taxon>Pseudomonadota</taxon>
        <taxon>Gammaproteobacteria</taxon>
        <taxon>Lysobacterales</taxon>
        <taxon>Rhodanobacteraceae</taxon>
        <taxon>Dokdonella</taxon>
    </lineage>
</organism>
<sequence>MERAPLNALQVFVTAARTQNLTRAAERLHLTVSALSHQVRLLEQRLGCTLFVRGPRGLRPTAEGALLLQRIGPHLDAIDAALRPLCARRDSALSLSALPSMASSWLVPRLPRFFARHPEFEFNLDSSIELVDFADGRFDGALRYGPGRWGELETELLFEEWLTPVASPRLLAGRKRPRLDRLGDWPLLCPDDPWPRWFEQFGGTEPTRYVATFSDSETLQRAALEGMGVALGRLTMARPLLESGRLVALFPERMRARYAHYLVYPKRSLEHAGFKAFRTWLLSEAAAFRAEAEAGTGRAAAVPRRRSAARATSASTRPRANGGRRSR</sequence>
<dbReference type="SUPFAM" id="SSF46785">
    <property type="entry name" value="Winged helix' DNA-binding domain"/>
    <property type="match status" value="1"/>
</dbReference>
<feature type="compositionally biased region" description="Low complexity" evidence="5">
    <location>
        <begin position="293"/>
        <end position="302"/>
    </location>
</feature>
<evidence type="ECO:0000313" key="8">
    <source>
        <dbReference type="Proteomes" id="UP001595886"/>
    </source>
</evidence>
<name>A0ABV9QSA6_9GAMM</name>
<evidence type="ECO:0000256" key="4">
    <source>
        <dbReference type="ARBA" id="ARBA00023163"/>
    </source>
</evidence>
<dbReference type="InterPro" id="IPR005119">
    <property type="entry name" value="LysR_subst-bd"/>
</dbReference>
<evidence type="ECO:0000256" key="5">
    <source>
        <dbReference type="SAM" id="MobiDB-lite"/>
    </source>
</evidence>
<dbReference type="CDD" id="cd08432">
    <property type="entry name" value="PBP2_GcdR_TrpI_HvrB_AmpR_like"/>
    <property type="match status" value="1"/>
</dbReference>
<keyword evidence="8" id="KW-1185">Reference proteome</keyword>
<dbReference type="Gene3D" id="1.10.10.10">
    <property type="entry name" value="Winged helix-like DNA-binding domain superfamily/Winged helix DNA-binding domain"/>
    <property type="match status" value="1"/>
</dbReference>